<keyword evidence="2" id="KW-0677">Repeat</keyword>
<dbReference type="CDD" id="cd04465">
    <property type="entry name" value="S1_RPS1_repeat_ec2_hs2"/>
    <property type="match status" value="1"/>
</dbReference>
<evidence type="ECO:0000259" key="8">
    <source>
        <dbReference type="PROSITE" id="PS50126"/>
    </source>
</evidence>
<evidence type="ECO:0000313" key="10">
    <source>
        <dbReference type="Proteomes" id="UP000199478"/>
    </source>
</evidence>
<dbReference type="NCBIfam" id="TIGR00717">
    <property type="entry name" value="rpsA"/>
    <property type="match status" value="1"/>
</dbReference>
<dbReference type="GO" id="GO:0003729">
    <property type="term" value="F:mRNA binding"/>
    <property type="evidence" value="ECO:0007669"/>
    <property type="project" value="TreeGrafter"/>
</dbReference>
<name>A0A1I6GQA5_9RHOB</name>
<dbReference type="GO" id="GO:0022627">
    <property type="term" value="C:cytosolic small ribosomal subunit"/>
    <property type="evidence" value="ECO:0007669"/>
    <property type="project" value="TreeGrafter"/>
</dbReference>
<evidence type="ECO:0000256" key="1">
    <source>
        <dbReference type="ARBA" id="ARBA00006767"/>
    </source>
</evidence>
<gene>
    <name evidence="9" type="ORF">SAMN04488005_2005</name>
</gene>
<dbReference type="FunFam" id="2.40.50.140:FF:000011">
    <property type="entry name" value="30S ribosomal protein S1"/>
    <property type="match status" value="1"/>
</dbReference>
<dbReference type="Proteomes" id="UP000199478">
    <property type="component" value="Unassembled WGS sequence"/>
</dbReference>
<feature type="domain" description="S1 motif" evidence="8">
    <location>
        <begin position="454"/>
        <end position="522"/>
    </location>
</feature>
<dbReference type="STRING" id="390270.SAMN04488005_2005"/>
<dbReference type="PANTHER" id="PTHR10724">
    <property type="entry name" value="30S RIBOSOMAL PROTEIN S1"/>
    <property type="match status" value="1"/>
</dbReference>
<dbReference type="Pfam" id="PF00575">
    <property type="entry name" value="S1"/>
    <property type="match status" value="6"/>
</dbReference>
<dbReference type="Gene3D" id="2.40.50.140">
    <property type="entry name" value="Nucleic acid-binding proteins"/>
    <property type="match status" value="5"/>
</dbReference>
<dbReference type="InterPro" id="IPR035104">
    <property type="entry name" value="Ribosomal_protein_S1-like"/>
</dbReference>
<dbReference type="EMBL" id="FOYP01000001">
    <property type="protein sequence ID" value="SFR44217.1"/>
    <property type="molecule type" value="Genomic_DNA"/>
</dbReference>
<dbReference type="SUPFAM" id="SSF50249">
    <property type="entry name" value="Nucleic acid-binding proteins"/>
    <property type="match status" value="6"/>
</dbReference>
<evidence type="ECO:0000256" key="3">
    <source>
        <dbReference type="ARBA" id="ARBA00022884"/>
    </source>
</evidence>
<accession>A0A1I6GQA5</accession>
<comment type="function">
    <text evidence="6 7">Binds mRNA; thus facilitating recognition of the initiation point. It is needed to translate mRNA with a short Shine-Dalgarno (SD) purine-rich sequence.</text>
</comment>
<dbReference type="InterPro" id="IPR000110">
    <property type="entry name" value="Ribosomal_bS1"/>
</dbReference>
<evidence type="ECO:0000256" key="7">
    <source>
        <dbReference type="PIRNR" id="PIRNR002111"/>
    </source>
</evidence>
<dbReference type="RefSeq" id="WP_278246425.1">
    <property type="nucleotide sequence ID" value="NZ_FOYP01000001.1"/>
</dbReference>
<dbReference type="GO" id="GO:0003735">
    <property type="term" value="F:structural constituent of ribosome"/>
    <property type="evidence" value="ECO:0007669"/>
    <property type="project" value="InterPro"/>
</dbReference>
<dbReference type="PIRSF" id="PIRSF002111">
    <property type="entry name" value="RpsA"/>
    <property type="match status" value="1"/>
</dbReference>
<evidence type="ECO:0000256" key="4">
    <source>
        <dbReference type="ARBA" id="ARBA00022980"/>
    </source>
</evidence>
<dbReference type="GO" id="GO:0006412">
    <property type="term" value="P:translation"/>
    <property type="evidence" value="ECO:0007669"/>
    <property type="project" value="InterPro"/>
</dbReference>
<reference evidence="10" key="1">
    <citation type="submission" date="2016-10" db="EMBL/GenBank/DDBJ databases">
        <authorList>
            <person name="Varghese N."/>
            <person name="Submissions S."/>
        </authorList>
    </citation>
    <scope>NUCLEOTIDE SEQUENCE [LARGE SCALE GENOMIC DNA]</scope>
    <source>
        <strain evidence="10">DSM 26879</strain>
    </source>
</reference>
<sequence>MANTMEEFEALLNESFEMDTPAEGSVVKGKVISIEAGQAIIDVGYKMEGRVDLKEFANPGEEAELAVGDTVEVFLRQVENARGEAVISREMARREEAWDRLEKAYADELRVDGAIFGRVKGGFTVDLGGAVAFLPGSQVDVRPVRDAGPLMGLKQPFQILKMDRRRGNIVVSRRAILEESRAEQRAEVIGNLTEGQEVDGVVKNITEYGAFVDLGGVDGLLHVTDMAWRRVNHPSEILTIGETIKVQVIKINKETHRISLGMKQLQDDPWDAVEAKFSLGSVHQGRVTNITDYGAFVELEAGVEGLVHVSEMSWTKKNVHPGKIVSTSQEVEVMVLEIDSTKRRVSLGLKQTQRNPWEVFAETHPEGTEVEGEVKNITEFGLFIGLEGDIDGMVHLSDLTWEGRGEDVIGDFRKGDVVKAKVAEVDVEKERISLSIKALDGDPFAEAVGGVKRGSVITVEVTKIEDGGIEVDYEGAKSFIRRSDLSRDRAEQRPERFGVGDKVDVRVTNIDSKTRKLGLSIKAREIAEEKEAVEQFGSSDSGASLGDILGAALKGGDE</sequence>
<dbReference type="InterPro" id="IPR050437">
    <property type="entry name" value="Ribos_protein_bS1-like"/>
</dbReference>
<keyword evidence="10" id="KW-1185">Reference proteome</keyword>
<keyword evidence="4 7" id="KW-0689">Ribosomal protein</keyword>
<keyword evidence="3 7" id="KW-0694">RNA-binding</keyword>
<protein>
    <recommendedName>
        <fullName evidence="7">30S ribosomal protein S1</fullName>
    </recommendedName>
</protein>
<evidence type="ECO:0000313" key="9">
    <source>
        <dbReference type="EMBL" id="SFR44217.1"/>
    </source>
</evidence>
<dbReference type="InterPro" id="IPR012340">
    <property type="entry name" value="NA-bd_OB-fold"/>
</dbReference>
<feature type="domain" description="S1 motif" evidence="8">
    <location>
        <begin position="108"/>
        <end position="174"/>
    </location>
</feature>
<dbReference type="PANTHER" id="PTHR10724:SF7">
    <property type="entry name" value="SMALL RIBOSOMAL SUBUNIT PROTEIN BS1C"/>
    <property type="match status" value="1"/>
</dbReference>
<evidence type="ECO:0000256" key="6">
    <source>
        <dbReference type="ARBA" id="ARBA00025604"/>
    </source>
</evidence>
<comment type="similarity">
    <text evidence="1 7">Belongs to the bacterial ribosomal protein bS1 family.</text>
</comment>
<dbReference type="InterPro" id="IPR003029">
    <property type="entry name" value="S1_domain"/>
</dbReference>
<evidence type="ECO:0000256" key="2">
    <source>
        <dbReference type="ARBA" id="ARBA00022737"/>
    </source>
</evidence>
<feature type="domain" description="S1 motif" evidence="8">
    <location>
        <begin position="280"/>
        <end position="350"/>
    </location>
</feature>
<dbReference type="NCBIfam" id="NF004955">
    <property type="entry name" value="PRK06299.1-5"/>
    <property type="match status" value="1"/>
</dbReference>
<feature type="domain" description="S1 motif" evidence="8">
    <location>
        <begin position="195"/>
        <end position="263"/>
    </location>
</feature>
<organism evidence="9 10">
    <name type="scientific">Yoonia tamlensis</name>
    <dbReference type="NCBI Taxonomy" id="390270"/>
    <lineage>
        <taxon>Bacteria</taxon>
        <taxon>Pseudomonadati</taxon>
        <taxon>Pseudomonadota</taxon>
        <taxon>Alphaproteobacteria</taxon>
        <taxon>Rhodobacterales</taxon>
        <taxon>Paracoccaceae</taxon>
        <taxon>Yoonia</taxon>
    </lineage>
</organism>
<dbReference type="NCBIfam" id="NF004952">
    <property type="entry name" value="PRK06299.1-2"/>
    <property type="match status" value="1"/>
</dbReference>
<dbReference type="AlphaFoldDB" id="A0A1I6GQA5"/>
<feature type="domain" description="S1 motif" evidence="8">
    <location>
        <begin position="24"/>
        <end position="90"/>
    </location>
</feature>
<dbReference type="CDD" id="cd05688">
    <property type="entry name" value="S1_RPS1_repeat_ec3"/>
    <property type="match status" value="1"/>
</dbReference>
<dbReference type="PRINTS" id="PR00681">
    <property type="entry name" value="RIBOSOMALS1"/>
</dbReference>
<proteinExistence type="inferred from homology"/>
<feature type="domain" description="S1 motif" evidence="8">
    <location>
        <begin position="367"/>
        <end position="437"/>
    </location>
</feature>
<dbReference type="FunFam" id="2.40.50.140:FF:000018">
    <property type="entry name" value="30S ribosomal protein S1"/>
    <property type="match status" value="1"/>
</dbReference>
<keyword evidence="5 7" id="KW-0687">Ribonucleoprotein</keyword>
<dbReference type="PROSITE" id="PS50126">
    <property type="entry name" value="S1"/>
    <property type="match status" value="6"/>
</dbReference>
<dbReference type="CDD" id="cd05687">
    <property type="entry name" value="S1_RPS1_repeat_ec1_hs1"/>
    <property type="match status" value="1"/>
</dbReference>
<dbReference type="SMART" id="SM00316">
    <property type="entry name" value="S1"/>
    <property type="match status" value="6"/>
</dbReference>
<evidence type="ECO:0000256" key="5">
    <source>
        <dbReference type="ARBA" id="ARBA00023274"/>
    </source>
</evidence>